<organism evidence="2 3">
    <name type="scientific">Fonsecaea pedrosoi CBS 271.37</name>
    <dbReference type="NCBI Taxonomy" id="1442368"/>
    <lineage>
        <taxon>Eukaryota</taxon>
        <taxon>Fungi</taxon>
        <taxon>Dikarya</taxon>
        <taxon>Ascomycota</taxon>
        <taxon>Pezizomycotina</taxon>
        <taxon>Eurotiomycetes</taxon>
        <taxon>Chaetothyriomycetidae</taxon>
        <taxon>Chaetothyriales</taxon>
        <taxon>Herpotrichiellaceae</taxon>
        <taxon>Fonsecaea</taxon>
    </lineage>
</organism>
<gene>
    <name evidence="2" type="ORF">Z517_03018</name>
</gene>
<evidence type="ECO:0000256" key="1">
    <source>
        <dbReference type="SAM" id="Phobius"/>
    </source>
</evidence>
<keyword evidence="3" id="KW-1185">Reference proteome</keyword>
<dbReference type="AlphaFoldDB" id="A0A0D2FAV9"/>
<dbReference type="GeneID" id="25302508"/>
<dbReference type="OrthoDB" id="3365267at2759"/>
<keyword evidence="1" id="KW-0472">Membrane</keyword>
<dbReference type="STRING" id="1442368.A0A0D2FAV9"/>
<feature type="transmembrane region" description="Helical" evidence="1">
    <location>
        <begin position="48"/>
        <end position="66"/>
    </location>
</feature>
<evidence type="ECO:0000313" key="2">
    <source>
        <dbReference type="EMBL" id="KIW83772.1"/>
    </source>
</evidence>
<reference evidence="2 3" key="1">
    <citation type="submission" date="2015-01" db="EMBL/GenBank/DDBJ databases">
        <title>The Genome Sequence of Fonsecaea pedrosoi CBS 271.37.</title>
        <authorList>
            <consortium name="The Broad Institute Genomics Platform"/>
            <person name="Cuomo C."/>
            <person name="de Hoog S."/>
            <person name="Gorbushina A."/>
            <person name="Stielow B."/>
            <person name="Teixiera M."/>
            <person name="Abouelleil A."/>
            <person name="Chapman S.B."/>
            <person name="Priest M."/>
            <person name="Young S.K."/>
            <person name="Wortman J."/>
            <person name="Nusbaum C."/>
            <person name="Birren B."/>
        </authorList>
    </citation>
    <scope>NUCLEOTIDE SEQUENCE [LARGE SCALE GENOMIC DNA]</scope>
    <source>
        <strain evidence="2 3">CBS 271.37</strain>
    </source>
</reference>
<evidence type="ECO:0000313" key="3">
    <source>
        <dbReference type="Proteomes" id="UP000053029"/>
    </source>
</evidence>
<proteinExistence type="predicted"/>
<dbReference type="EMBL" id="KN846970">
    <property type="protein sequence ID" value="KIW83772.1"/>
    <property type="molecule type" value="Genomic_DNA"/>
</dbReference>
<dbReference type="VEuPathDB" id="FungiDB:Z517_03018"/>
<evidence type="ECO:0008006" key="4">
    <source>
        <dbReference type="Google" id="ProtNLM"/>
    </source>
</evidence>
<dbReference type="HOGENOM" id="CLU_110344_0_0_1"/>
<dbReference type="RefSeq" id="XP_013287580.1">
    <property type="nucleotide sequence ID" value="XM_013432126.1"/>
</dbReference>
<feature type="transmembrane region" description="Helical" evidence="1">
    <location>
        <begin position="111"/>
        <end position="131"/>
    </location>
</feature>
<keyword evidence="1" id="KW-0812">Transmembrane</keyword>
<name>A0A0D2FAV9_9EURO</name>
<dbReference type="Proteomes" id="UP000053029">
    <property type="component" value="Unassembled WGS sequence"/>
</dbReference>
<protein>
    <recommendedName>
        <fullName evidence="4">Transmembrane protein</fullName>
    </recommendedName>
</protein>
<keyword evidence="1" id="KW-1133">Transmembrane helix</keyword>
<sequence length="184" mass="20264">MSVDAFAALRRTQGEELGRLAEEHFKHDLREEDRDLLRSAASKASRHALIGSLAGIALGGFLAFRLRANRNAMFQAFRAAEKPTHVRFASGREEAIPDITPLLQPTPLGDIVTYTFFGIAGLFLGGEAGLLTGSWSARRAIAQDPACQERIQRAVRSFRADVLRKQLKELEAGKEDGSEESIWS</sequence>
<accession>A0A0D2FAV9</accession>